<reference evidence="6" key="1">
    <citation type="journal article" date="2014" name="Int. J. Syst. Evol. Microbiol.">
        <title>Complete genome sequence of Corynebacterium casei LMG S-19264T (=DSM 44701T), isolated from a smear-ripened cheese.</title>
        <authorList>
            <consortium name="US DOE Joint Genome Institute (JGI-PGF)"/>
            <person name="Walter F."/>
            <person name="Albersmeier A."/>
            <person name="Kalinowski J."/>
            <person name="Ruckert C."/>
        </authorList>
    </citation>
    <scope>NUCLEOTIDE SEQUENCE</scope>
    <source>
        <strain evidence="6">JCM 4059</strain>
    </source>
</reference>
<dbReference type="GO" id="GO:0046872">
    <property type="term" value="F:metal ion binding"/>
    <property type="evidence" value="ECO:0007669"/>
    <property type="project" value="UniProtKB-KW"/>
</dbReference>
<reference evidence="6" key="2">
    <citation type="submission" date="2020-09" db="EMBL/GenBank/DDBJ databases">
        <authorList>
            <person name="Sun Q."/>
            <person name="Ohkuma M."/>
        </authorList>
    </citation>
    <scope>NUCLEOTIDE SEQUENCE</scope>
    <source>
        <strain evidence="6">JCM 4059</strain>
    </source>
</reference>
<evidence type="ECO:0000256" key="3">
    <source>
        <dbReference type="RuleBase" id="RU003682"/>
    </source>
</evidence>
<organism evidence="6 7">
    <name type="scientific">Streptomyces mashuensis</name>
    <dbReference type="NCBI Taxonomy" id="33904"/>
    <lineage>
        <taxon>Bacteria</taxon>
        <taxon>Bacillati</taxon>
        <taxon>Actinomycetota</taxon>
        <taxon>Actinomycetes</taxon>
        <taxon>Kitasatosporales</taxon>
        <taxon>Streptomycetaceae</taxon>
        <taxon>Streptomyces</taxon>
    </lineage>
</organism>
<dbReference type="EMBL" id="BNBD01000010">
    <property type="protein sequence ID" value="GHF58574.1"/>
    <property type="molecule type" value="Genomic_DNA"/>
</dbReference>
<dbReference type="PANTHER" id="PTHR47990">
    <property type="entry name" value="2-OXOGLUTARATE (2OG) AND FE(II)-DEPENDENT OXYGENASE SUPERFAMILY PROTEIN-RELATED"/>
    <property type="match status" value="1"/>
</dbReference>
<gene>
    <name evidence="6" type="ORF">GCM10010218_44860</name>
</gene>
<proteinExistence type="inferred from homology"/>
<evidence type="ECO:0000256" key="4">
    <source>
        <dbReference type="SAM" id="MobiDB-lite"/>
    </source>
</evidence>
<dbReference type="PROSITE" id="PS51471">
    <property type="entry name" value="FE2OG_OXY"/>
    <property type="match status" value="1"/>
</dbReference>
<dbReference type="InterPro" id="IPR027443">
    <property type="entry name" value="IPNS-like_sf"/>
</dbReference>
<dbReference type="GO" id="GO:0016491">
    <property type="term" value="F:oxidoreductase activity"/>
    <property type="evidence" value="ECO:0007669"/>
    <property type="project" value="UniProtKB-KW"/>
</dbReference>
<evidence type="ECO:0000256" key="1">
    <source>
        <dbReference type="ARBA" id="ARBA00004792"/>
    </source>
</evidence>
<comment type="caution">
    <text evidence="6">The sequence shown here is derived from an EMBL/GenBank/DDBJ whole genome shotgun (WGS) entry which is preliminary data.</text>
</comment>
<evidence type="ECO:0000313" key="6">
    <source>
        <dbReference type="EMBL" id="GHF58574.1"/>
    </source>
</evidence>
<protein>
    <recommendedName>
        <fullName evidence="5">Fe2OG dioxygenase domain-containing protein</fullName>
    </recommendedName>
</protein>
<dbReference type="GO" id="GO:0017000">
    <property type="term" value="P:antibiotic biosynthetic process"/>
    <property type="evidence" value="ECO:0007669"/>
    <property type="project" value="UniProtKB-KW"/>
</dbReference>
<keyword evidence="2" id="KW-0045">Antibiotic biosynthesis</keyword>
<accession>A0A919B7C8</accession>
<feature type="domain" description="Fe2OG dioxygenase" evidence="5">
    <location>
        <begin position="159"/>
        <end position="262"/>
    </location>
</feature>
<dbReference type="Gene3D" id="2.60.120.330">
    <property type="entry name" value="B-lactam Antibiotic, Isopenicillin N Synthase, Chain"/>
    <property type="match status" value="1"/>
</dbReference>
<dbReference type="SUPFAM" id="SSF51197">
    <property type="entry name" value="Clavaminate synthase-like"/>
    <property type="match status" value="1"/>
</dbReference>
<evidence type="ECO:0000256" key="2">
    <source>
        <dbReference type="ARBA" id="ARBA00023194"/>
    </source>
</evidence>
<dbReference type="InterPro" id="IPR005123">
    <property type="entry name" value="Oxoglu/Fe-dep_dioxygenase_dom"/>
</dbReference>
<dbReference type="Proteomes" id="UP000638313">
    <property type="component" value="Unassembled WGS sequence"/>
</dbReference>
<dbReference type="RefSeq" id="WP_190131470.1">
    <property type="nucleotide sequence ID" value="NZ_BNBD01000010.1"/>
</dbReference>
<keyword evidence="3" id="KW-0560">Oxidoreductase</keyword>
<comment type="similarity">
    <text evidence="3">Belongs to the iron/ascorbate-dependent oxidoreductase family.</text>
</comment>
<dbReference type="Pfam" id="PF03171">
    <property type="entry name" value="2OG-FeII_Oxy"/>
    <property type="match status" value="1"/>
</dbReference>
<keyword evidence="3" id="KW-0408">Iron</keyword>
<sequence length="316" mass="34240">MTAAPSPVPAPPPAPAPPLDLQRAHAEGTTLVFDTPGGLPRALADGCFRLAVPPGLDPTPGLTLCREFHRPAAGAPARLRPYRGYRDREGLYFDREHFQTEHLLLDAPARARHFPPELYAMTEHMSALTLLVLRAVLTGLGVPETLWTTVTGGAVEGRGTHWFAANHYRPERDRPGCAPHQDTGFVTVLHLQEPGLEAATGNGTWAPVDPLPGHFVVNFGAAFELLTEDLPRPVRALTHRVRQCVPRPGEPDRVSFAAFANPPATGDLYRLRPDGTAHPARSSEEFLREFNARTWSDHYADFGIADTAPAAPGAAP</sequence>
<comment type="pathway">
    <text evidence="1">Antibiotic biosynthesis.</text>
</comment>
<dbReference type="InterPro" id="IPR044861">
    <property type="entry name" value="IPNS-like_FE2OG_OXY"/>
</dbReference>
<dbReference type="InterPro" id="IPR050231">
    <property type="entry name" value="Iron_ascorbate_oxido_reductase"/>
</dbReference>
<keyword evidence="7" id="KW-1185">Reference proteome</keyword>
<evidence type="ECO:0000259" key="5">
    <source>
        <dbReference type="PROSITE" id="PS51471"/>
    </source>
</evidence>
<keyword evidence="3" id="KW-0479">Metal-binding</keyword>
<evidence type="ECO:0000313" key="7">
    <source>
        <dbReference type="Proteomes" id="UP000638313"/>
    </source>
</evidence>
<feature type="compositionally biased region" description="Pro residues" evidence="4">
    <location>
        <begin position="1"/>
        <end position="18"/>
    </location>
</feature>
<name>A0A919B7C8_9ACTN</name>
<dbReference type="AlphaFoldDB" id="A0A919B7C8"/>
<feature type="region of interest" description="Disordered" evidence="4">
    <location>
        <begin position="1"/>
        <end position="21"/>
    </location>
</feature>